<evidence type="ECO:0000256" key="1">
    <source>
        <dbReference type="SAM" id="SignalP"/>
    </source>
</evidence>
<dbReference type="Proteomes" id="UP000231179">
    <property type="component" value="Chromosome"/>
</dbReference>
<evidence type="ECO:0000313" key="2">
    <source>
        <dbReference type="EMBL" id="ATX70386.1"/>
    </source>
</evidence>
<keyword evidence="3" id="KW-1185">Reference proteome</keyword>
<protein>
    <recommendedName>
        <fullName evidence="4">Ribose/galactose ABC transporter substrate-binding protein</fullName>
    </recommendedName>
</protein>
<dbReference type="PROSITE" id="PS51257">
    <property type="entry name" value="PROKAR_LIPOPROTEIN"/>
    <property type="match status" value="1"/>
</dbReference>
<dbReference type="RefSeq" id="WP_100253952.1">
    <property type="nucleotide sequence ID" value="NZ_CP024870.1"/>
</dbReference>
<feature type="chain" id="PRO_5014901070" description="Ribose/galactose ABC transporter substrate-binding protein" evidence="1">
    <location>
        <begin position="23"/>
        <end position="531"/>
    </location>
</feature>
<feature type="signal peptide" evidence="1">
    <location>
        <begin position="1"/>
        <end position="22"/>
    </location>
</feature>
<dbReference type="AlphaFoldDB" id="A0A2K8KN82"/>
<accession>A0A2K8KN82</accession>
<dbReference type="EMBL" id="CP024870">
    <property type="protein sequence ID" value="ATX70386.1"/>
    <property type="molecule type" value="Genomic_DNA"/>
</dbReference>
<sequence length="531" mass="58766">MKKMISLLSAMAITASSVSAVAACGGGNDNEIIVQMNKQWVDAYNPAITAINAKFESLGLDFRAKTKELDVFDNYDNIGKKGVRDKNTPDIFMLGYDRYQGYKAQNNIKDLSSEIKSVLIKETAKQEKYGLTIENDKIQITQSHLATSTWEGARIAQSGADDYYGMVPAWIENLIWIFDKDKLGIEDGKLVGSYVEDYRTDLELGDDPVVSLENLAKINRKAEKTVGYFRTVDGYYAGNALNGVLHANEDKITPVTGSSKAIVYQKTGTHPSENKDDFSSIWEEASTVEAFNKAADTLVDIGFSYGSDMREATYGKTSDDALLQALTAKIKAGETVMSVLGPWDLQSYKTLMEENDRTPNLGIASISSMQITNTVADGKLSGFAGGYGYVVKSTISNKVNQTNDGDEITKTQAAMMVIDELAKKDYATDLAKGDGKYSTYQDNIDKAYKDFSDTEGMELFAQAIEQISFSYNDGGVTARPNTSLFDIYWAAWADNYRLSMNPAWTLDHAKTEFRKLFNNKWDTDKAAYVWG</sequence>
<evidence type="ECO:0008006" key="4">
    <source>
        <dbReference type="Google" id="ProtNLM"/>
    </source>
</evidence>
<dbReference type="Gene3D" id="3.40.190.10">
    <property type="entry name" value="Periplasmic binding protein-like II"/>
    <property type="match status" value="1"/>
</dbReference>
<name>A0A2K8KN82_9MOLU</name>
<organism evidence="2 3">
    <name type="scientific">Spiroplasma clarkii</name>
    <dbReference type="NCBI Taxonomy" id="2139"/>
    <lineage>
        <taxon>Bacteria</taxon>
        <taxon>Bacillati</taxon>
        <taxon>Mycoplasmatota</taxon>
        <taxon>Mollicutes</taxon>
        <taxon>Entomoplasmatales</taxon>
        <taxon>Spiroplasmataceae</taxon>
        <taxon>Spiroplasma</taxon>
    </lineage>
</organism>
<reference evidence="2 3" key="1">
    <citation type="submission" date="2017-11" db="EMBL/GenBank/DDBJ databases">
        <title>Complete genome sequence of Spiroplasma clarkii CN-5 (DSM 19994).</title>
        <authorList>
            <person name="Tsai Y.-M."/>
            <person name="Chang A."/>
            <person name="Lo W.-S."/>
            <person name="Kuo C.-H."/>
        </authorList>
    </citation>
    <scope>NUCLEOTIDE SEQUENCE [LARGE SCALE GENOMIC DNA]</scope>
    <source>
        <strain evidence="2 3">CN-5</strain>
    </source>
</reference>
<dbReference type="SUPFAM" id="SSF53850">
    <property type="entry name" value="Periplasmic binding protein-like II"/>
    <property type="match status" value="1"/>
</dbReference>
<gene>
    <name evidence="2" type="ORF">SCLAR_v1c00510</name>
</gene>
<evidence type="ECO:0000313" key="3">
    <source>
        <dbReference type="Proteomes" id="UP000231179"/>
    </source>
</evidence>
<proteinExistence type="predicted"/>
<keyword evidence="1" id="KW-0732">Signal</keyword>